<feature type="region of interest" description="Disordered" evidence="1">
    <location>
        <begin position="85"/>
        <end position="150"/>
    </location>
</feature>
<dbReference type="CDD" id="cd00085">
    <property type="entry name" value="HNHc"/>
    <property type="match status" value="1"/>
</dbReference>
<dbReference type="KEGG" id="skr:BRX40_13775"/>
<organism evidence="3 5">
    <name type="scientific">Sphingomonas koreensis</name>
    <dbReference type="NCBI Taxonomy" id="93064"/>
    <lineage>
        <taxon>Bacteria</taxon>
        <taxon>Pseudomonadati</taxon>
        <taxon>Pseudomonadota</taxon>
        <taxon>Alphaproteobacteria</taxon>
        <taxon>Sphingomonadales</taxon>
        <taxon>Sphingomonadaceae</taxon>
        <taxon>Sphingomonas</taxon>
    </lineage>
</organism>
<keyword evidence="4" id="KW-0255">Endonuclease</keyword>
<reference evidence="4 6" key="3">
    <citation type="submission" date="2018-07" db="EMBL/GenBank/DDBJ databases">
        <title>Genomic and Epidemiologic Investigation of an Indolent Hospital Outbreak.</title>
        <authorList>
            <person name="Johnson R.C."/>
            <person name="Deming C."/>
            <person name="Conlan S."/>
            <person name="Zellmer C.J."/>
            <person name="Michelin A.V."/>
            <person name="Lee-Lin S."/>
            <person name="Thomas P.J."/>
            <person name="Park M."/>
            <person name="Weingarten R.A."/>
            <person name="Less J."/>
            <person name="Dekker J.P."/>
            <person name="Frank K.M."/>
            <person name="Musser K.A."/>
            <person name="Mcquiston J.R."/>
            <person name="Henderson D.K."/>
            <person name="Lau A.F."/>
            <person name="Palmore T.N."/>
            <person name="Segre J.A."/>
        </authorList>
    </citation>
    <scope>NUCLEOTIDE SEQUENCE [LARGE SCALE GENOMIC DNA]</scope>
    <source>
        <strain evidence="4 6">SK-NIH.Env10_0317</strain>
    </source>
</reference>
<dbReference type="GO" id="GO:0003676">
    <property type="term" value="F:nucleic acid binding"/>
    <property type="evidence" value="ECO:0007669"/>
    <property type="project" value="InterPro"/>
</dbReference>
<evidence type="ECO:0000313" key="6">
    <source>
        <dbReference type="Proteomes" id="UP000286681"/>
    </source>
</evidence>
<feature type="region of interest" description="Disordered" evidence="1">
    <location>
        <begin position="1"/>
        <end position="23"/>
    </location>
</feature>
<evidence type="ECO:0000256" key="1">
    <source>
        <dbReference type="SAM" id="MobiDB-lite"/>
    </source>
</evidence>
<gene>
    <name evidence="3" type="ORF">BRX40_13775</name>
    <name evidence="4" type="ORF">CA257_11680</name>
</gene>
<dbReference type="OrthoDB" id="7807589at2"/>
<evidence type="ECO:0000313" key="5">
    <source>
        <dbReference type="Proteomes" id="UP000185161"/>
    </source>
</evidence>
<protein>
    <submittedName>
        <fullName evidence="4">HNH endonuclease</fullName>
    </submittedName>
</protein>
<evidence type="ECO:0000313" key="4">
    <source>
        <dbReference type="EMBL" id="RSV02556.1"/>
    </source>
</evidence>
<dbReference type="GO" id="GO:0004519">
    <property type="term" value="F:endonuclease activity"/>
    <property type="evidence" value="ECO:0007669"/>
    <property type="project" value="UniProtKB-KW"/>
</dbReference>
<dbReference type="Gene3D" id="1.10.30.50">
    <property type="match status" value="1"/>
</dbReference>
<evidence type="ECO:0000259" key="2">
    <source>
        <dbReference type="Pfam" id="PF01844"/>
    </source>
</evidence>
<name>A0A1L6JBP8_9SPHN</name>
<evidence type="ECO:0000313" key="3">
    <source>
        <dbReference type="EMBL" id="APR53354.1"/>
    </source>
</evidence>
<dbReference type="STRING" id="93064.BRX40_13775"/>
<accession>A0A1L6JBP8</accession>
<keyword evidence="5" id="KW-1185">Reference proteome</keyword>
<dbReference type="InterPro" id="IPR002711">
    <property type="entry name" value="HNH"/>
</dbReference>
<dbReference type="EMBL" id="CP018820">
    <property type="protein sequence ID" value="APR53354.1"/>
    <property type="molecule type" value="Genomic_DNA"/>
</dbReference>
<reference evidence="3" key="1">
    <citation type="submission" date="2016-12" db="EMBL/GenBank/DDBJ databases">
        <title>Whole genome sequencing of Sphingomonas koreensis.</title>
        <authorList>
            <person name="Conlan S."/>
            <person name="Thomas P.J."/>
            <person name="Mullikin J."/>
            <person name="Palmore T.N."/>
            <person name="Frank K.M."/>
            <person name="Segre J.A."/>
        </authorList>
    </citation>
    <scope>NUCLEOTIDE SEQUENCE</scope>
    <source>
        <strain evidence="3">ABOJV</strain>
    </source>
</reference>
<keyword evidence="4" id="KW-0540">Nuclease</keyword>
<proteinExistence type="predicted"/>
<dbReference type="AlphaFoldDB" id="A0A1L6JBP8"/>
<feature type="compositionally biased region" description="Basic and acidic residues" evidence="1">
    <location>
        <begin position="91"/>
        <end position="101"/>
    </location>
</feature>
<keyword evidence="4" id="KW-0378">Hydrolase</keyword>
<dbReference type="GO" id="GO:0008270">
    <property type="term" value="F:zinc ion binding"/>
    <property type="evidence" value="ECO:0007669"/>
    <property type="project" value="InterPro"/>
</dbReference>
<dbReference type="InterPro" id="IPR003615">
    <property type="entry name" value="HNH_nuc"/>
</dbReference>
<reference evidence="5" key="2">
    <citation type="submission" date="2016-12" db="EMBL/GenBank/DDBJ databases">
        <title>Whole genome sequencing of Sphingomonas sp. ABOJV.</title>
        <authorList>
            <person name="Conlan S."/>
            <person name="Thomas P.J."/>
            <person name="Mullikin J."/>
            <person name="Palmore T.N."/>
            <person name="Frank K.M."/>
            <person name="Segre J.A."/>
        </authorList>
    </citation>
    <scope>NUCLEOTIDE SEQUENCE [LARGE SCALE GENOMIC DNA]</scope>
    <source>
        <strain evidence="5">ABOJV</strain>
    </source>
</reference>
<dbReference type="Pfam" id="PF01844">
    <property type="entry name" value="HNH"/>
    <property type="match status" value="1"/>
</dbReference>
<feature type="domain" description="HNH" evidence="2">
    <location>
        <begin position="30"/>
        <end position="79"/>
    </location>
</feature>
<dbReference type="EMBL" id="QQWO01000009">
    <property type="protein sequence ID" value="RSV02556.1"/>
    <property type="molecule type" value="Genomic_DNA"/>
</dbReference>
<dbReference type="Proteomes" id="UP000286681">
    <property type="component" value="Unassembled WGS sequence"/>
</dbReference>
<feature type="compositionally biased region" description="Basic and acidic residues" evidence="1">
    <location>
        <begin position="138"/>
        <end position="150"/>
    </location>
</feature>
<sequence length="150" mass="16632">MAAQAPTERKRGRAGQAQRQRRLKRTNGLCERCLGLNRWAGRTPRRTTLAQRVNHIVPLIHGGSDEDDNTENLCRRCDLEVTAEQFGFDQADGRGQVDRAGRPTSLDHPWSGRRPPGGAKVRAPTPRTPRSAAVRNNGDFKPKSSADREG</sequence>
<dbReference type="Proteomes" id="UP000185161">
    <property type="component" value="Chromosome"/>
</dbReference>